<gene>
    <name evidence="1" type="ORF">EHH44_03765</name>
</gene>
<organism evidence="1 2">
    <name type="scientific">Mycolicibacter terrae</name>
    <dbReference type="NCBI Taxonomy" id="1788"/>
    <lineage>
        <taxon>Bacteria</taxon>
        <taxon>Bacillati</taxon>
        <taxon>Actinomycetota</taxon>
        <taxon>Actinomycetes</taxon>
        <taxon>Mycobacteriales</taxon>
        <taxon>Mycobacteriaceae</taxon>
        <taxon>Mycolicibacter</taxon>
    </lineage>
</organism>
<dbReference type="EMBL" id="RRZR01000003">
    <property type="protein sequence ID" value="RRR47964.1"/>
    <property type="molecule type" value="Genomic_DNA"/>
</dbReference>
<sequence>MTVCRWAFRRVLAAATRCRRLADQYRVNAEDDPEVRIRELERPLSDFAEAAELTVPSVGVEGQVSSPPGRGIAVAIGVIAAALAIAAGGAVFLIIGGSTSTAPGHPGAARDPAPEPAPPSAPAPPVAASPAIAVPDRDVTITILGAGENKTLACAGRYVSVSGVNNTVVLTGQCAGLTVSGIGNVITVDSTPKVAASGLNNRVTYRFGKPEVITSGSDNVVARG</sequence>
<proteinExistence type="predicted"/>
<evidence type="ECO:0000313" key="1">
    <source>
        <dbReference type="EMBL" id="RRR47964.1"/>
    </source>
</evidence>
<reference evidence="1" key="1">
    <citation type="submission" date="2018-11" db="EMBL/GenBank/DDBJ databases">
        <authorList>
            <person name="Sattar A."/>
            <person name="Zunita Z."/>
            <person name="Jalila A."/>
            <person name="Saleha A.A."/>
        </authorList>
    </citation>
    <scope>NUCLEOTIDE SEQUENCE</scope>
    <source>
        <strain evidence="1">F12-74</strain>
    </source>
</reference>
<protein>
    <submittedName>
        <fullName evidence="1">DUF3060 domain-containing protein</fullName>
    </submittedName>
</protein>
<name>A0ACD2ESB5_9MYCO</name>
<comment type="caution">
    <text evidence="1">The sequence shown here is derived from an EMBL/GenBank/DDBJ whole genome shotgun (WGS) entry which is preliminary data.</text>
</comment>
<accession>A0ACD2ESB5</accession>
<dbReference type="Proteomes" id="UP000268891">
    <property type="component" value="Unassembled WGS sequence"/>
</dbReference>
<keyword evidence="2" id="KW-1185">Reference proteome</keyword>
<evidence type="ECO:0000313" key="2">
    <source>
        <dbReference type="Proteomes" id="UP000268891"/>
    </source>
</evidence>